<feature type="region of interest" description="Disordered" evidence="1">
    <location>
        <begin position="72"/>
        <end position="105"/>
    </location>
</feature>
<comment type="caution">
    <text evidence="2">The sequence shown here is derived from an EMBL/GenBank/DDBJ whole genome shotgun (WGS) entry which is preliminary data.</text>
</comment>
<reference evidence="2" key="2">
    <citation type="submission" date="2013-11" db="EMBL/GenBank/DDBJ databases">
        <title>Draft genome sequence of Bacteroides uniformis (ATCC 8492).</title>
        <authorList>
            <person name="Sudarsanam P."/>
            <person name="Ley R."/>
            <person name="Guruge J."/>
            <person name="Turnbaugh P.J."/>
            <person name="Mahowald M."/>
            <person name="Liep D."/>
            <person name="Gordon J."/>
        </authorList>
    </citation>
    <scope>NUCLEOTIDE SEQUENCE</scope>
    <source>
        <strain evidence="2">ATCC 8492</strain>
    </source>
</reference>
<organism evidence="2 3">
    <name type="scientific">Bacteroides uniformis (strain ATCC 8492 / DSM 6597 / CCUG 4942 / CIP 103695 / JCM 5828 / KCTC 5204 / NCTC 13054 / VPI 0061)</name>
    <dbReference type="NCBI Taxonomy" id="411479"/>
    <lineage>
        <taxon>Bacteria</taxon>
        <taxon>Pseudomonadati</taxon>
        <taxon>Bacteroidota</taxon>
        <taxon>Bacteroidia</taxon>
        <taxon>Bacteroidales</taxon>
        <taxon>Bacteroidaceae</taxon>
        <taxon>Bacteroides</taxon>
    </lineage>
</organism>
<reference evidence="2" key="1">
    <citation type="submission" date="2007-06" db="EMBL/GenBank/DDBJ databases">
        <authorList>
            <person name="Fulton L."/>
            <person name="Clifton S."/>
            <person name="Fulton B."/>
            <person name="Xu J."/>
            <person name="Minx P."/>
            <person name="Pepin K.H."/>
            <person name="Johnson M."/>
            <person name="Thiruvilangam P."/>
            <person name="Bhonagiri V."/>
            <person name="Nash W.E."/>
            <person name="Mardis E.R."/>
            <person name="Wilson R.K."/>
        </authorList>
    </citation>
    <scope>NUCLEOTIDE SEQUENCE [LARGE SCALE GENOMIC DNA]</scope>
    <source>
        <strain evidence="2">ATCC 8492</strain>
    </source>
</reference>
<feature type="compositionally biased region" description="Basic and acidic residues" evidence="1">
    <location>
        <begin position="1"/>
        <end position="13"/>
    </location>
</feature>
<dbReference type="EMBL" id="AAYH02000048">
    <property type="protein sequence ID" value="EDO52552.1"/>
    <property type="molecule type" value="Genomic_DNA"/>
</dbReference>
<dbReference type="AlphaFoldDB" id="A0ABC9N769"/>
<name>A0ABC9N769_BACUC</name>
<evidence type="ECO:0000256" key="1">
    <source>
        <dbReference type="SAM" id="MobiDB-lite"/>
    </source>
</evidence>
<sequence length="168" mass="18479">MCRADDEQNKEIPEGGEFPRLIVEPGGSEGHQLAEGLAEEFHLPVVEGVSQQQPVGYAPSYQGSEETFGLERLEVVGTYPEDGGKQHELRKKQAAQSDEDKGVEETACGPCLLVALEEEKQCHQEGGGCQVSRIQHVQAGADGYQQEVDRSLYRCPHPDDGERIVELY</sequence>
<accession>A0ABC9N769</accession>
<dbReference type="Proteomes" id="UP000004110">
    <property type="component" value="Unassembled WGS sequence"/>
</dbReference>
<feature type="region of interest" description="Disordered" evidence="1">
    <location>
        <begin position="1"/>
        <end position="31"/>
    </location>
</feature>
<gene>
    <name evidence="2" type="ORF">BACUNI_04169</name>
</gene>
<evidence type="ECO:0000313" key="2">
    <source>
        <dbReference type="EMBL" id="EDO52552.1"/>
    </source>
</evidence>
<proteinExistence type="predicted"/>
<evidence type="ECO:0000313" key="3">
    <source>
        <dbReference type="Proteomes" id="UP000004110"/>
    </source>
</evidence>
<keyword evidence="3" id="KW-1185">Reference proteome</keyword>
<protein>
    <submittedName>
        <fullName evidence="2">Uncharacterized protein</fullName>
    </submittedName>
</protein>